<name>A0ABT4LEY9_9PROT</name>
<dbReference type="PANTHER" id="PTHR35568:SF1">
    <property type="entry name" value="TRANSCRIPTIONAL REGULATOR DAUR"/>
    <property type="match status" value="1"/>
</dbReference>
<dbReference type="Pfam" id="PF08348">
    <property type="entry name" value="PAS_6"/>
    <property type="match status" value="1"/>
</dbReference>
<proteinExistence type="predicted"/>
<reference evidence="3" key="1">
    <citation type="submission" date="2022-12" db="EMBL/GenBank/DDBJ databases">
        <title>Bacterial isolates from different developmental stages of Nematostella vectensis.</title>
        <authorList>
            <person name="Fraune S."/>
        </authorList>
    </citation>
    <scope>NUCLEOTIDE SEQUENCE</scope>
    <source>
        <strain evidence="3">G21630-S1</strain>
    </source>
</reference>
<dbReference type="InterPro" id="IPR013559">
    <property type="entry name" value="YheO"/>
</dbReference>
<sequence>MTDSISMTPQFHSKKNRQAEDQVQIPERLRCYIPVCEAIATLLAPQVEVVLHDLASQRIVHIANCFSRRRVGDDSLAEIDELPSLDQDVIGPYAKVNYDGRALKSITSVLRDPAGQPIGLLCINHDLSLASGLMAQLQKLVGLPQISGLQISGPQASMPQASGAEGDRASTKDQAAVLFANDWREQINQQIDVFLRARGLTLAALTRTERQELVSDLADLGFLEIRNAVPYLCDVLGISRATLYKWRKQQGG</sequence>
<evidence type="ECO:0000313" key="4">
    <source>
        <dbReference type="Proteomes" id="UP001069802"/>
    </source>
</evidence>
<keyword evidence="4" id="KW-1185">Reference proteome</keyword>
<organism evidence="3 4">
    <name type="scientific">Kiloniella laminariae</name>
    <dbReference type="NCBI Taxonomy" id="454162"/>
    <lineage>
        <taxon>Bacteria</taxon>
        <taxon>Pseudomonadati</taxon>
        <taxon>Pseudomonadota</taxon>
        <taxon>Alphaproteobacteria</taxon>
        <taxon>Rhodospirillales</taxon>
        <taxon>Kiloniellaceae</taxon>
        <taxon>Kiloniella</taxon>
    </lineage>
</organism>
<evidence type="ECO:0000259" key="2">
    <source>
        <dbReference type="Pfam" id="PF13309"/>
    </source>
</evidence>
<dbReference type="PANTHER" id="PTHR35568">
    <property type="entry name" value="TRANSCRIPTIONAL REGULATOR DAUR"/>
    <property type="match status" value="1"/>
</dbReference>
<protein>
    <submittedName>
        <fullName evidence="3">PAS domain-containing protein</fullName>
    </submittedName>
</protein>
<gene>
    <name evidence="3" type="ORF">O4H49_02700</name>
</gene>
<dbReference type="InterPro" id="IPR039445">
    <property type="entry name" value="DauR-like_HTH"/>
</dbReference>
<feature type="domain" description="YheO-like" evidence="1">
    <location>
        <begin position="29"/>
        <end position="130"/>
    </location>
</feature>
<comment type="caution">
    <text evidence="3">The sequence shown here is derived from an EMBL/GenBank/DDBJ whole genome shotgun (WGS) entry which is preliminary data.</text>
</comment>
<dbReference type="EMBL" id="JAPWGY010000001">
    <property type="protein sequence ID" value="MCZ4279671.1"/>
    <property type="molecule type" value="Genomic_DNA"/>
</dbReference>
<dbReference type="InterPro" id="IPR039446">
    <property type="entry name" value="DauR-like"/>
</dbReference>
<dbReference type="Proteomes" id="UP001069802">
    <property type="component" value="Unassembled WGS sequence"/>
</dbReference>
<evidence type="ECO:0000313" key="3">
    <source>
        <dbReference type="EMBL" id="MCZ4279671.1"/>
    </source>
</evidence>
<accession>A0ABT4LEY9</accession>
<dbReference type="Pfam" id="PF13309">
    <property type="entry name" value="HTH_22"/>
    <property type="match status" value="1"/>
</dbReference>
<dbReference type="RefSeq" id="WP_269421871.1">
    <property type="nucleotide sequence ID" value="NZ_JAPWGY010000001.1"/>
</dbReference>
<feature type="domain" description="Transcriptional regulator DauR-like HTH" evidence="2">
    <location>
        <begin position="187"/>
        <end position="245"/>
    </location>
</feature>
<evidence type="ECO:0000259" key="1">
    <source>
        <dbReference type="Pfam" id="PF08348"/>
    </source>
</evidence>